<gene>
    <name evidence="5" type="ORF">ACFQS9_06270</name>
</gene>
<dbReference type="InterPro" id="IPR016032">
    <property type="entry name" value="Sig_transdc_resp-reg_C-effctor"/>
</dbReference>
<sequence>MNPSTWQATLYDVVDAFDGIAGSLVLTSSADRHITLGVGLGTKTVDSYNNHYRDLDPIARIIEQSSPGTVGCVFDSVPPADLSNSEFFIDWARPSGLGDGLFARFSARNDGPCWFICIDPLEQNRRFGTPWRLKLMHQLIPHLAAAARIERTLSDQRANLRLTTDILEHLDHGALLVDAHGRVQHMNTAAHAILQRSDGLSITSNGELSAGTAGNRMTLCGLIGRVCGHDTPVGAAGSMLIARRSGQRHYVLHGLPIRRDESSSRGPRLALLTIVDPDETSQKPPAEIWRLLYGLTPRESVIAQNVLRGEGLQTVADSLAITLSTVRVHLQHVFEKTNTRRQAELTRLLTATGPIFTPATRDCRVIDPSRAPSEGSRLTNPDQ</sequence>
<dbReference type="EMBL" id="JBHTCS010000009">
    <property type="protein sequence ID" value="MFC7447488.1"/>
    <property type="molecule type" value="Genomic_DNA"/>
</dbReference>
<evidence type="ECO:0000259" key="4">
    <source>
        <dbReference type="PROSITE" id="PS50043"/>
    </source>
</evidence>
<evidence type="ECO:0000256" key="3">
    <source>
        <dbReference type="ARBA" id="ARBA00023163"/>
    </source>
</evidence>
<name>A0ABW2RW74_9NOCA</name>
<accession>A0ABW2RW74</accession>
<protein>
    <submittedName>
        <fullName evidence="5">Helix-turn-helix transcriptional regulator</fullName>
    </submittedName>
</protein>
<proteinExistence type="predicted"/>
<dbReference type="SUPFAM" id="SSF46894">
    <property type="entry name" value="C-terminal effector domain of the bipartite response regulators"/>
    <property type="match status" value="1"/>
</dbReference>
<dbReference type="InterPro" id="IPR000792">
    <property type="entry name" value="Tscrpt_reg_LuxR_C"/>
</dbReference>
<dbReference type="Pfam" id="PF00196">
    <property type="entry name" value="GerE"/>
    <property type="match status" value="1"/>
</dbReference>
<dbReference type="SMART" id="SM00421">
    <property type="entry name" value="HTH_LUXR"/>
    <property type="match status" value="1"/>
</dbReference>
<keyword evidence="2" id="KW-0238">DNA-binding</keyword>
<evidence type="ECO:0000256" key="1">
    <source>
        <dbReference type="ARBA" id="ARBA00023015"/>
    </source>
</evidence>
<evidence type="ECO:0000256" key="2">
    <source>
        <dbReference type="ARBA" id="ARBA00023125"/>
    </source>
</evidence>
<dbReference type="Proteomes" id="UP001596484">
    <property type="component" value="Unassembled WGS sequence"/>
</dbReference>
<dbReference type="PROSITE" id="PS50043">
    <property type="entry name" value="HTH_LUXR_2"/>
    <property type="match status" value="1"/>
</dbReference>
<evidence type="ECO:0000313" key="6">
    <source>
        <dbReference type="Proteomes" id="UP001596484"/>
    </source>
</evidence>
<dbReference type="RefSeq" id="WP_378402595.1">
    <property type="nucleotide sequence ID" value="NZ_JBHTCS010000009.1"/>
</dbReference>
<evidence type="ECO:0000313" key="5">
    <source>
        <dbReference type="EMBL" id="MFC7447488.1"/>
    </source>
</evidence>
<keyword evidence="3" id="KW-0804">Transcription</keyword>
<keyword evidence="6" id="KW-1185">Reference proteome</keyword>
<feature type="domain" description="HTH luxR-type" evidence="4">
    <location>
        <begin position="288"/>
        <end position="353"/>
    </location>
</feature>
<dbReference type="InterPro" id="IPR036388">
    <property type="entry name" value="WH-like_DNA-bd_sf"/>
</dbReference>
<comment type="caution">
    <text evidence="5">The sequence shown here is derived from an EMBL/GenBank/DDBJ whole genome shotgun (WGS) entry which is preliminary data.</text>
</comment>
<dbReference type="Gene3D" id="1.10.10.10">
    <property type="entry name" value="Winged helix-like DNA-binding domain superfamily/Winged helix DNA-binding domain"/>
    <property type="match status" value="1"/>
</dbReference>
<dbReference type="PANTHER" id="PTHR44688">
    <property type="entry name" value="DNA-BINDING TRANSCRIPTIONAL ACTIVATOR DEVR_DOSR"/>
    <property type="match status" value="1"/>
</dbReference>
<keyword evidence="1" id="KW-0805">Transcription regulation</keyword>
<dbReference type="PANTHER" id="PTHR44688:SF16">
    <property type="entry name" value="DNA-BINDING TRANSCRIPTIONAL ACTIVATOR DEVR_DOSR"/>
    <property type="match status" value="1"/>
</dbReference>
<reference evidence="6" key="1">
    <citation type="journal article" date="2019" name="Int. J. Syst. Evol. Microbiol.">
        <title>The Global Catalogue of Microorganisms (GCM) 10K type strain sequencing project: providing services to taxonomists for standard genome sequencing and annotation.</title>
        <authorList>
            <consortium name="The Broad Institute Genomics Platform"/>
            <consortium name="The Broad Institute Genome Sequencing Center for Infectious Disease"/>
            <person name="Wu L."/>
            <person name="Ma J."/>
        </authorList>
    </citation>
    <scope>NUCLEOTIDE SEQUENCE [LARGE SCALE GENOMIC DNA]</scope>
    <source>
        <strain evidence="6">ICMP 19430</strain>
    </source>
</reference>
<organism evidence="5 6">
    <name type="scientific">Rhodococcus daqingensis</name>
    <dbReference type="NCBI Taxonomy" id="2479363"/>
    <lineage>
        <taxon>Bacteria</taxon>
        <taxon>Bacillati</taxon>
        <taxon>Actinomycetota</taxon>
        <taxon>Actinomycetes</taxon>
        <taxon>Mycobacteriales</taxon>
        <taxon>Nocardiaceae</taxon>
        <taxon>Rhodococcus</taxon>
    </lineage>
</organism>
<dbReference type="PRINTS" id="PR00038">
    <property type="entry name" value="HTHLUXR"/>
</dbReference>